<comment type="similarity">
    <text evidence="1 5 10">Belongs to the histidinol dehydrogenase family.</text>
</comment>
<feature type="binding site" evidence="8">
    <location>
        <position position="435"/>
    </location>
    <ligand>
        <name>substrate</name>
    </ligand>
</feature>
<evidence type="ECO:0000256" key="7">
    <source>
        <dbReference type="PIRSR" id="PIRSR000099-2"/>
    </source>
</evidence>
<dbReference type="GO" id="GO:0004399">
    <property type="term" value="F:histidinol dehydrogenase activity"/>
    <property type="evidence" value="ECO:0007669"/>
    <property type="project" value="UniProtKB-EC"/>
</dbReference>
<feature type="binding site" evidence="7">
    <location>
        <position position="233"/>
    </location>
    <ligand>
        <name>NAD(+)</name>
        <dbReference type="ChEBI" id="CHEBI:57540"/>
    </ligand>
</feature>
<dbReference type="InterPro" id="IPR016161">
    <property type="entry name" value="Ald_DH/histidinol_DH"/>
</dbReference>
<feature type="active site" description="Proton acceptor" evidence="6">
    <location>
        <position position="347"/>
    </location>
</feature>
<evidence type="ECO:0000256" key="10">
    <source>
        <dbReference type="RuleBase" id="RU004175"/>
    </source>
</evidence>
<feature type="binding site" evidence="9">
    <location>
        <position position="278"/>
    </location>
    <ligand>
        <name>Zn(2+)</name>
        <dbReference type="ChEBI" id="CHEBI:29105"/>
    </ligand>
</feature>
<dbReference type="AlphaFoldDB" id="B3Q471"/>
<dbReference type="GO" id="GO:0046872">
    <property type="term" value="F:metal ion binding"/>
    <property type="evidence" value="ECO:0007669"/>
    <property type="project" value="UniProtKB-KW"/>
</dbReference>
<dbReference type="FunFam" id="3.40.50.1980:FF:000001">
    <property type="entry name" value="Histidinol dehydrogenase"/>
    <property type="match status" value="1"/>
</dbReference>
<keyword evidence="11" id="KW-0614">Plasmid</keyword>
<dbReference type="InterPro" id="IPR022695">
    <property type="entry name" value="Histidinol_DH_monofunct"/>
</dbReference>
<dbReference type="InterPro" id="IPR001692">
    <property type="entry name" value="Histidinol_DH_CS"/>
</dbReference>
<evidence type="ECO:0000256" key="9">
    <source>
        <dbReference type="PIRSR" id="PIRSR000099-4"/>
    </source>
</evidence>
<keyword evidence="3 9" id="KW-0862">Zinc</keyword>
<feature type="binding site" evidence="7">
    <location>
        <position position="210"/>
    </location>
    <ligand>
        <name>NAD(+)</name>
        <dbReference type="ChEBI" id="CHEBI:57540"/>
    </ligand>
</feature>
<organism evidence="11 12">
    <name type="scientific">Rhizobium etli (strain CIAT 652)</name>
    <dbReference type="NCBI Taxonomy" id="491916"/>
    <lineage>
        <taxon>Bacteria</taxon>
        <taxon>Pseudomonadati</taxon>
        <taxon>Pseudomonadota</taxon>
        <taxon>Alphaproteobacteria</taxon>
        <taxon>Hyphomicrobiales</taxon>
        <taxon>Rhizobiaceae</taxon>
        <taxon>Rhizobium/Agrobacterium group</taxon>
        <taxon>Rhizobium</taxon>
    </lineage>
</organism>
<dbReference type="PROSITE" id="PS00611">
    <property type="entry name" value="HISOL_DEHYDROGENASE"/>
    <property type="match status" value="1"/>
</dbReference>
<evidence type="ECO:0000256" key="6">
    <source>
        <dbReference type="PIRSR" id="PIRSR000099-1"/>
    </source>
</evidence>
<feature type="binding site" evidence="8">
    <location>
        <position position="281"/>
    </location>
    <ligand>
        <name>substrate</name>
    </ligand>
</feature>
<reference evidence="11 12" key="1">
    <citation type="submission" date="2008-04" db="EMBL/GenBank/DDBJ databases">
        <title>Genome diversity and DNA divergence of Rhizobium etli.</title>
        <authorList>
            <person name="Gonzalez V."/>
            <person name="Acosta J.L."/>
            <person name="Santamaria R.I."/>
            <person name="Bustos P."/>
            <person name="Hernandez-Gonzalez I.L."/>
            <person name="Fernandez J.L."/>
            <person name="Diaz R."/>
            <person name="Flores M."/>
            <person name="Mora J."/>
            <person name="Palacios R."/>
            <person name="Davila G."/>
        </authorList>
    </citation>
    <scope>NUCLEOTIDE SEQUENCE [LARGE SCALE GENOMIC DNA]</scope>
    <source>
        <strain evidence="11 12">CIAT 652</strain>
        <plasmid evidence="12">Plasmid pC</plasmid>
    </source>
</reference>
<feature type="binding site" evidence="8">
    <location>
        <position position="278"/>
    </location>
    <ligand>
        <name>substrate</name>
    </ligand>
</feature>
<dbReference type="CDD" id="cd06572">
    <property type="entry name" value="Histidinol_dh"/>
    <property type="match status" value="1"/>
</dbReference>
<feature type="binding site" evidence="9">
    <location>
        <position position="380"/>
    </location>
    <ligand>
        <name>Zn(2+)</name>
        <dbReference type="ChEBI" id="CHEBI:29105"/>
    </ligand>
</feature>
<feature type="binding site" evidence="8">
    <location>
        <position position="440"/>
    </location>
    <ligand>
        <name>substrate</name>
    </ligand>
</feature>
<evidence type="ECO:0000256" key="2">
    <source>
        <dbReference type="ARBA" id="ARBA00022723"/>
    </source>
</evidence>
<dbReference type="SUPFAM" id="SSF53720">
    <property type="entry name" value="ALDH-like"/>
    <property type="match status" value="1"/>
</dbReference>
<comment type="cofactor">
    <cofactor evidence="9">
        <name>Zn(2+)</name>
        <dbReference type="ChEBI" id="CHEBI:29105"/>
    </cofactor>
    <text evidence="9">Binds 1 zinc ion per subunit.</text>
</comment>
<evidence type="ECO:0000256" key="8">
    <source>
        <dbReference type="PIRSR" id="PIRSR000099-3"/>
    </source>
</evidence>
<dbReference type="KEGG" id="rec:RHECIAT_PC0000802"/>
<dbReference type="EMBL" id="CP001077">
    <property type="protein sequence ID" value="ACE94875.1"/>
    <property type="molecule type" value="Genomic_DNA"/>
</dbReference>
<dbReference type="NCBIfam" id="TIGR00069">
    <property type="entry name" value="hisD"/>
    <property type="match status" value="1"/>
</dbReference>
<sequence length="467" mass="50153">MGRRLAPRQPQSLQTQNAGHGFRKRRVIVMIRHIKTAQASTAGASDSAITKAVEELLSKVEAGGDKAVRELSVKFDKFDRESYRLTKDEIAAAINSLTKQEREDLDFAQDQVRRFAQAQRDALQDLEVETIPGVVLGHRNVPIENVGCYVPGGKYPLLASAHMTVLTARVAGCDRVITCAPPFNGQISNKIVAAQALAGADEIYCIGGVQAIAAMGYGTETIEAVDMLAGPGNAYVAEAKRLLFGKVGIDLFAGPTETLVIADESVDGEIVATDLLGQAEHGANSPAVLITNSEKLAKDTLAEIDRLLQILPTAAVAGKAWNDCGEIILCDTIEEMVSEADRVASEHVQVMTSDPNYFLENMKNYGALFLGARTNVAFGDKVIGTNHTLPTNKAARYTGGLWVGKFLKTCTYQRIETDEASALIGAYSSRLCLMEGFAGHAEQANIRVRRFGGRNIPYAGAAGPRDA</sequence>
<dbReference type="Gene3D" id="3.40.50.1980">
    <property type="entry name" value="Nitrogenase molybdenum iron protein domain"/>
    <property type="match status" value="2"/>
</dbReference>
<feature type="active site" description="Proton acceptor" evidence="6">
    <location>
        <position position="346"/>
    </location>
</feature>
<dbReference type="GO" id="GO:0000105">
    <property type="term" value="P:L-histidine biosynthetic process"/>
    <property type="evidence" value="ECO:0007669"/>
    <property type="project" value="InterPro"/>
</dbReference>
<evidence type="ECO:0000256" key="1">
    <source>
        <dbReference type="ARBA" id="ARBA00010178"/>
    </source>
</evidence>
<protein>
    <submittedName>
        <fullName evidence="11">Putative histidinol dehydrogenase protein</fullName>
        <ecNumber evidence="11">1.1.1.23</ecNumber>
    </submittedName>
</protein>
<dbReference type="eggNOG" id="COG0141">
    <property type="taxonomic scope" value="Bacteria"/>
</dbReference>
<feature type="binding site" evidence="9">
    <location>
        <position position="281"/>
    </location>
    <ligand>
        <name>Zn(2+)</name>
        <dbReference type="ChEBI" id="CHEBI:29105"/>
    </ligand>
</feature>
<dbReference type="HOGENOM" id="CLU_006732_3_3_5"/>
<feature type="binding site" evidence="7">
    <location>
        <position position="149"/>
    </location>
    <ligand>
        <name>NAD(+)</name>
        <dbReference type="ChEBI" id="CHEBI:57540"/>
    </ligand>
</feature>
<dbReference type="PIRSF" id="PIRSF000099">
    <property type="entry name" value="Histidinol_dh"/>
    <property type="match status" value="1"/>
</dbReference>
<dbReference type="PRINTS" id="PR00083">
    <property type="entry name" value="HOLDHDRGNASE"/>
</dbReference>
<keyword evidence="2 9" id="KW-0479">Metal-binding</keyword>
<evidence type="ECO:0000313" key="12">
    <source>
        <dbReference type="Proteomes" id="UP000008817"/>
    </source>
</evidence>
<feature type="binding site" evidence="8">
    <location>
        <position position="380"/>
    </location>
    <ligand>
        <name>substrate</name>
    </ligand>
</feature>
<name>B3Q471_RHIE6</name>
<geneLocation type="plasmid" evidence="11 12">
    <name>pC</name>
</geneLocation>
<feature type="binding site" evidence="8">
    <location>
        <position position="347"/>
    </location>
    <ligand>
        <name>substrate</name>
    </ligand>
</feature>
<dbReference type="EC" id="1.1.1.23" evidence="11"/>
<keyword evidence="4 5" id="KW-0560">Oxidoreductase</keyword>
<evidence type="ECO:0000256" key="3">
    <source>
        <dbReference type="ARBA" id="ARBA00022833"/>
    </source>
</evidence>
<proteinExistence type="inferred from homology"/>
<evidence type="ECO:0000256" key="5">
    <source>
        <dbReference type="PIRNR" id="PIRNR000099"/>
    </source>
</evidence>
<dbReference type="PANTHER" id="PTHR21256:SF14">
    <property type="entry name" value="HISTIDINOL DEHYDROGENASE"/>
    <property type="match status" value="1"/>
</dbReference>
<dbReference type="GO" id="GO:0051287">
    <property type="term" value="F:NAD binding"/>
    <property type="evidence" value="ECO:0007669"/>
    <property type="project" value="InterPro"/>
</dbReference>
<accession>B3Q471</accession>
<keyword evidence="7" id="KW-0520">NAD</keyword>
<dbReference type="Pfam" id="PF00815">
    <property type="entry name" value="Histidinol_dh"/>
    <property type="match status" value="1"/>
</dbReference>
<dbReference type="InterPro" id="IPR012131">
    <property type="entry name" value="Hstdl_DH"/>
</dbReference>
<gene>
    <name evidence="11" type="ordered locus">RHECIAT_PC0000802</name>
</gene>
<dbReference type="Proteomes" id="UP000008817">
    <property type="component" value="Plasmid pC"/>
</dbReference>
<evidence type="ECO:0000256" key="4">
    <source>
        <dbReference type="ARBA" id="ARBA00023002"/>
    </source>
</evidence>
<evidence type="ECO:0000313" key="11">
    <source>
        <dbReference type="EMBL" id="ACE94875.1"/>
    </source>
</evidence>
<feature type="binding site" evidence="9">
    <location>
        <position position="440"/>
    </location>
    <ligand>
        <name>Zn(2+)</name>
        <dbReference type="ChEBI" id="CHEBI:29105"/>
    </ligand>
</feature>
<dbReference type="PANTHER" id="PTHR21256">
    <property type="entry name" value="HISTIDINOL DEHYDROGENASE HDH"/>
    <property type="match status" value="1"/>
</dbReference>
<feature type="binding site" evidence="8">
    <location>
        <position position="256"/>
    </location>
    <ligand>
        <name>substrate</name>
    </ligand>
</feature>
<dbReference type="FunFam" id="3.40.50.1980:FF:000026">
    <property type="entry name" value="Histidinol dehydrogenase"/>
    <property type="match status" value="1"/>
</dbReference>
<dbReference type="GO" id="GO:0005829">
    <property type="term" value="C:cytosol"/>
    <property type="evidence" value="ECO:0007669"/>
    <property type="project" value="TreeGrafter"/>
</dbReference>
<dbReference type="Gene3D" id="1.20.5.1300">
    <property type="match status" value="1"/>
</dbReference>